<proteinExistence type="predicted"/>
<evidence type="ECO:0000313" key="3">
    <source>
        <dbReference type="WBParaSite" id="nRc.2.0.1.t45321-RA"/>
    </source>
</evidence>
<protein>
    <submittedName>
        <fullName evidence="3">Uncharacterized protein</fullName>
    </submittedName>
</protein>
<evidence type="ECO:0000313" key="2">
    <source>
        <dbReference type="Proteomes" id="UP000887565"/>
    </source>
</evidence>
<dbReference type="AlphaFoldDB" id="A0A915L3K1"/>
<evidence type="ECO:0000256" key="1">
    <source>
        <dbReference type="SAM" id="MobiDB-lite"/>
    </source>
</evidence>
<keyword evidence="2" id="KW-1185">Reference proteome</keyword>
<accession>A0A915L3K1</accession>
<name>A0A915L3K1_ROMCU</name>
<reference evidence="3" key="1">
    <citation type="submission" date="2022-11" db="UniProtKB">
        <authorList>
            <consortium name="WormBaseParasite"/>
        </authorList>
    </citation>
    <scope>IDENTIFICATION</scope>
</reference>
<dbReference type="Proteomes" id="UP000887565">
    <property type="component" value="Unplaced"/>
</dbReference>
<organism evidence="2 3">
    <name type="scientific">Romanomermis culicivorax</name>
    <name type="common">Nematode worm</name>
    <dbReference type="NCBI Taxonomy" id="13658"/>
    <lineage>
        <taxon>Eukaryota</taxon>
        <taxon>Metazoa</taxon>
        <taxon>Ecdysozoa</taxon>
        <taxon>Nematoda</taxon>
        <taxon>Enoplea</taxon>
        <taxon>Dorylaimia</taxon>
        <taxon>Mermithida</taxon>
        <taxon>Mermithoidea</taxon>
        <taxon>Mermithidae</taxon>
        <taxon>Romanomermis</taxon>
    </lineage>
</organism>
<sequence length="71" mass="7730">MDASCAAKNVLTIDSFDTPGWPQTISTMQLKPFIPCPAKYVFDLETGGLRLPHTSHHPGDNVDETTTADQV</sequence>
<dbReference type="WBParaSite" id="nRc.2.0.1.t45321-RA">
    <property type="protein sequence ID" value="nRc.2.0.1.t45321-RA"/>
    <property type="gene ID" value="nRc.2.0.1.g45321"/>
</dbReference>
<feature type="region of interest" description="Disordered" evidence="1">
    <location>
        <begin position="51"/>
        <end position="71"/>
    </location>
</feature>